<dbReference type="EMBL" id="CAHIKZ030003831">
    <property type="protein sequence ID" value="CAE1304522.1"/>
    <property type="molecule type" value="Genomic_DNA"/>
</dbReference>
<keyword evidence="2" id="KW-0472">Membrane</keyword>
<dbReference type="OrthoDB" id="3853857at2759"/>
<comment type="caution">
    <text evidence="3">The sequence shown here is derived from an EMBL/GenBank/DDBJ whole genome shotgun (WGS) entry which is preliminary data.</text>
</comment>
<dbReference type="InterPro" id="IPR016064">
    <property type="entry name" value="NAD/diacylglycerol_kinase_sf"/>
</dbReference>
<evidence type="ECO:0000256" key="2">
    <source>
        <dbReference type="SAM" id="Phobius"/>
    </source>
</evidence>
<name>A0A812DR79_ACAPH</name>
<gene>
    <name evidence="3" type="ORF">SPHA_57112</name>
</gene>
<dbReference type="InterPro" id="IPR050187">
    <property type="entry name" value="Lipid_Phosphate_FormReg"/>
</dbReference>
<keyword evidence="2" id="KW-1133">Transmembrane helix</keyword>
<evidence type="ECO:0000313" key="3">
    <source>
        <dbReference type="EMBL" id="CAE1304522.1"/>
    </source>
</evidence>
<dbReference type="EC" id="2.7.1.91" evidence="3"/>
<dbReference type="GO" id="GO:0016020">
    <property type="term" value="C:membrane"/>
    <property type="evidence" value="ECO:0007669"/>
    <property type="project" value="TreeGrafter"/>
</dbReference>
<evidence type="ECO:0000313" key="4">
    <source>
        <dbReference type="Proteomes" id="UP000597762"/>
    </source>
</evidence>
<dbReference type="GO" id="GO:0005737">
    <property type="term" value="C:cytoplasm"/>
    <property type="evidence" value="ECO:0007669"/>
    <property type="project" value="TreeGrafter"/>
</dbReference>
<dbReference type="GO" id="GO:0008481">
    <property type="term" value="F:sphingosine kinase activity"/>
    <property type="evidence" value="ECO:0007669"/>
    <property type="project" value="UniProtKB-EC"/>
</dbReference>
<sequence length="455" mass="52267">MSGDGLVFEVINGLMSRPDWRKALKIPIGCIPQVLEMLSAMQNKCMYSFLSVTWGIIADVDYESEKYRRSLGSKRFLVLFAQRIFDLRSYRGRLSFLPIIAFPDNSSGEDAKVRKLSRLVLDSNPGSCENSLSGSECQLDGMDDCNWPSGNGLPKRSYTLPEGFNLQDKNEDLDNLPRNSRHHSENDLSMALDHSSHRNLSFNSCHDVSNSSYLIRNGNTVSTSEPFQETSTTRHSNSCHTAQECVHLKSQQMVTADNVIIREETMTVRKGEFVPTPLLPPLDEDVPSKWVVIEDSFISMSASYQTHLGADFLSAPDSRFNDGIIHLHFIRAGVSRNSLIGLFRALEDGSHVDSPFVESFCLHRKIFYFFYLFLSSFFLSIFFLLSFFLFSFFFLSFYFLSSFFLSIFFLSIFFLSFYFLSFYFLSFFFLSFFFLSFFFLSSFFLSSFFLSSFFL</sequence>
<evidence type="ECO:0000256" key="1">
    <source>
        <dbReference type="SAM" id="MobiDB-lite"/>
    </source>
</evidence>
<proteinExistence type="predicted"/>
<keyword evidence="3" id="KW-0808">Transferase</keyword>
<dbReference type="PANTHER" id="PTHR12358">
    <property type="entry name" value="SPHINGOSINE KINASE"/>
    <property type="match status" value="1"/>
</dbReference>
<dbReference type="GO" id="GO:0046512">
    <property type="term" value="P:sphingosine biosynthetic process"/>
    <property type="evidence" value="ECO:0007669"/>
    <property type="project" value="TreeGrafter"/>
</dbReference>
<accession>A0A812DR79</accession>
<feature type="transmembrane region" description="Helical" evidence="2">
    <location>
        <begin position="397"/>
        <end position="420"/>
    </location>
</feature>
<dbReference type="PANTHER" id="PTHR12358:SF112">
    <property type="entry name" value="LD11247P-RELATED"/>
    <property type="match status" value="1"/>
</dbReference>
<feature type="region of interest" description="Disordered" evidence="1">
    <location>
        <begin position="163"/>
        <end position="185"/>
    </location>
</feature>
<dbReference type="Proteomes" id="UP000597762">
    <property type="component" value="Unassembled WGS sequence"/>
</dbReference>
<keyword evidence="2" id="KW-0812">Transmembrane</keyword>
<feature type="transmembrane region" description="Helical" evidence="2">
    <location>
        <begin position="426"/>
        <end position="450"/>
    </location>
</feature>
<feature type="transmembrane region" description="Helical" evidence="2">
    <location>
        <begin position="366"/>
        <end position="390"/>
    </location>
</feature>
<protein>
    <submittedName>
        <fullName evidence="3">SPHK</fullName>
        <ecNumber evidence="3">2.7.1.91</ecNumber>
    </submittedName>
</protein>
<dbReference type="Gene3D" id="2.60.200.40">
    <property type="match status" value="1"/>
</dbReference>
<keyword evidence="4" id="KW-1185">Reference proteome</keyword>
<organism evidence="3 4">
    <name type="scientific">Acanthosepion pharaonis</name>
    <name type="common">Pharaoh cuttlefish</name>
    <name type="synonym">Sepia pharaonis</name>
    <dbReference type="NCBI Taxonomy" id="158019"/>
    <lineage>
        <taxon>Eukaryota</taxon>
        <taxon>Metazoa</taxon>
        <taxon>Spiralia</taxon>
        <taxon>Lophotrochozoa</taxon>
        <taxon>Mollusca</taxon>
        <taxon>Cephalopoda</taxon>
        <taxon>Coleoidea</taxon>
        <taxon>Decapodiformes</taxon>
        <taxon>Sepiida</taxon>
        <taxon>Sepiina</taxon>
        <taxon>Sepiidae</taxon>
        <taxon>Acanthosepion</taxon>
    </lineage>
</organism>
<dbReference type="AlphaFoldDB" id="A0A812DR79"/>
<dbReference type="Gene3D" id="3.40.50.10330">
    <property type="entry name" value="Probable inorganic polyphosphate/atp-NAD kinase, domain 1"/>
    <property type="match status" value="1"/>
</dbReference>
<reference evidence="3" key="1">
    <citation type="submission" date="2021-01" db="EMBL/GenBank/DDBJ databases">
        <authorList>
            <person name="Li R."/>
            <person name="Bekaert M."/>
        </authorList>
    </citation>
    <scope>NUCLEOTIDE SEQUENCE</scope>
    <source>
        <strain evidence="3">Farmed</strain>
    </source>
</reference>
<dbReference type="SUPFAM" id="SSF111331">
    <property type="entry name" value="NAD kinase/diacylglycerol kinase-like"/>
    <property type="match status" value="1"/>
</dbReference>
<dbReference type="InterPro" id="IPR017438">
    <property type="entry name" value="ATP-NAD_kinase_N"/>
</dbReference>